<comment type="subcellular location">
    <subcellularLocation>
        <location evidence="1">Nucleus</location>
        <location evidence="1">Nucleolus</location>
    </subcellularLocation>
</comment>
<dbReference type="GO" id="GO:0000428">
    <property type="term" value="C:DNA-directed RNA polymerase complex"/>
    <property type="evidence" value="ECO:0007669"/>
    <property type="project" value="UniProtKB-KW"/>
</dbReference>
<evidence type="ECO:0000256" key="4">
    <source>
        <dbReference type="ARBA" id="ARBA00023163"/>
    </source>
</evidence>
<reference evidence="8" key="1">
    <citation type="journal article" date="2015" name="Proc. Natl. Acad. Sci. U.S.A.">
        <title>Genome sequencing of adzuki bean (Vigna angularis) provides insight into high starch and low fat accumulation and domestication.</title>
        <authorList>
            <person name="Yang K."/>
            <person name="Tian Z."/>
            <person name="Chen C."/>
            <person name="Luo L."/>
            <person name="Zhao B."/>
            <person name="Wang Z."/>
            <person name="Yu L."/>
            <person name="Li Y."/>
            <person name="Sun Y."/>
            <person name="Li W."/>
            <person name="Chen Y."/>
            <person name="Li Y."/>
            <person name="Zhang Y."/>
            <person name="Ai D."/>
            <person name="Zhao J."/>
            <person name="Shang C."/>
            <person name="Ma Y."/>
            <person name="Wu B."/>
            <person name="Wang M."/>
            <person name="Gao L."/>
            <person name="Sun D."/>
            <person name="Zhang P."/>
            <person name="Guo F."/>
            <person name="Wang W."/>
            <person name="Li Y."/>
            <person name="Wang J."/>
            <person name="Varshney R.K."/>
            <person name="Wang J."/>
            <person name="Ling H.Q."/>
            <person name="Wan P."/>
        </authorList>
    </citation>
    <scope>NUCLEOTIDE SEQUENCE</scope>
    <source>
        <strain evidence="8">cv. Jingnong 6</strain>
    </source>
</reference>
<feature type="compositionally biased region" description="Basic and acidic residues" evidence="6">
    <location>
        <begin position="1"/>
        <end position="15"/>
    </location>
</feature>
<evidence type="ECO:0000313" key="7">
    <source>
        <dbReference type="EMBL" id="KOM56645.1"/>
    </source>
</evidence>
<feature type="region of interest" description="Disordered" evidence="6">
    <location>
        <begin position="443"/>
        <end position="462"/>
    </location>
</feature>
<evidence type="ECO:0000256" key="5">
    <source>
        <dbReference type="ARBA" id="ARBA00023242"/>
    </source>
</evidence>
<evidence type="ECO:0000256" key="6">
    <source>
        <dbReference type="SAM" id="MobiDB-lite"/>
    </source>
</evidence>
<name>A0A0L9VNK5_PHAAN</name>
<keyword evidence="4" id="KW-0804">Transcription</keyword>
<dbReference type="AlphaFoldDB" id="A0A0L9VNK5"/>
<dbReference type="PANTHER" id="PTHR14440">
    <property type="entry name" value="DNA-DIRECTED RNA POLYMERASE I SUBUNIT RPA49"/>
    <property type="match status" value="1"/>
</dbReference>
<evidence type="ECO:0008006" key="9">
    <source>
        <dbReference type="Google" id="ProtNLM"/>
    </source>
</evidence>
<gene>
    <name evidence="7" type="ORF">LR48_Vigan10g253700</name>
</gene>
<evidence type="ECO:0000256" key="1">
    <source>
        <dbReference type="ARBA" id="ARBA00004604"/>
    </source>
</evidence>
<sequence>MDSDTDAPKSKTPKKEKNKKKKDVPPQPDRIEVAVEVVHEHPNKTAPVVGYFPSGYDPVKNHASGSGPSEFQLYRHKNMSKRMQFVVRPPGSSVEFVGTSFSGEAAAGHRAMFALGLLDKEAGTLKIVPIAGNKIFRLEPKVKGVDTGDNEPANSTLEEMTPQQKIAETTAIWGTKKDIEKAKKKLALKQDEDPNSQRNLNVKMKNVSVKKSALQSTESHVSRNIPPYDTSATTPQEAYVLDKIILTGEWNYLEDIYKKLHQEEKADFSSYPTFVRNRVEGLRKIEDESEKRKLSCIFSYINHLIKFKDQHSFDVFTAKGHKIPNILRHKFSNTFAVSELRRLPPEKISLLISYVLVLTLFADNFKTYCTDIAKDLSMNVLAVRQVYEQLGCKLIRQKSSLNGLCVTLSVPLTFPPELKQKKRKRIVNPNVTRIKHDSIKGRETVTPSGHVSNKDEGMGVRRGTCERRGNTKWRDFIQGWLVGGMEHIMV</sequence>
<comment type="similarity">
    <text evidence="2">Belongs to the eukaryotic RPA49/POLR1E RNA polymerase subunit family.</text>
</comment>
<feature type="region of interest" description="Disordered" evidence="6">
    <location>
        <begin position="1"/>
        <end position="30"/>
    </location>
</feature>
<dbReference type="Pfam" id="PF06870">
    <property type="entry name" value="RNA_pol_I_A49"/>
    <property type="match status" value="1"/>
</dbReference>
<keyword evidence="5" id="KW-0539">Nucleus</keyword>
<dbReference type="GO" id="GO:0006351">
    <property type="term" value="P:DNA-templated transcription"/>
    <property type="evidence" value="ECO:0007669"/>
    <property type="project" value="InterPro"/>
</dbReference>
<feature type="compositionally biased region" description="Basic and acidic residues" evidence="6">
    <location>
        <begin position="452"/>
        <end position="462"/>
    </location>
</feature>
<dbReference type="GO" id="GO:0003677">
    <property type="term" value="F:DNA binding"/>
    <property type="evidence" value="ECO:0007669"/>
    <property type="project" value="InterPro"/>
</dbReference>
<evidence type="ECO:0000256" key="3">
    <source>
        <dbReference type="ARBA" id="ARBA00022478"/>
    </source>
</evidence>
<evidence type="ECO:0000256" key="2">
    <source>
        <dbReference type="ARBA" id="ARBA00009430"/>
    </source>
</evidence>
<dbReference type="InterPro" id="IPR009668">
    <property type="entry name" value="RNA_pol-assoc_fac_A49-like"/>
</dbReference>
<dbReference type="GO" id="GO:0005730">
    <property type="term" value="C:nucleolus"/>
    <property type="evidence" value="ECO:0007669"/>
    <property type="project" value="UniProtKB-SubCell"/>
</dbReference>
<dbReference type="OMA" id="ETNAYPH"/>
<keyword evidence="3" id="KW-0240">DNA-directed RNA polymerase</keyword>
<protein>
    <recommendedName>
        <fullName evidence="9">DNA-directed RNA polymerase I subunit rpa49</fullName>
    </recommendedName>
</protein>
<dbReference type="STRING" id="3914.A0A0L9VNK5"/>
<evidence type="ECO:0000313" key="8">
    <source>
        <dbReference type="Proteomes" id="UP000053144"/>
    </source>
</evidence>
<dbReference type="EMBL" id="CM003380">
    <property type="protein sequence ID" value="KOM56645.1"/>
    <property type="molecule type" value="Genomic_DNA"/>
</dbReference>
<dbReference type="Proteomes" id="UP000053144">
    <property type="component" value="Chromosome 10"/>
</dbReference>
<dbReference type="Gramene" id="KOM56645">
    <property type="protein sequence ID" value="KOM56645"/>
    <property type="gene ID" value="LR48_Vigan10g253700"/>
</dbReference>
<accession>A0A0L9VNK5</accession>
<organism evidence="7 8">
    <name type="scientific">Phaseolus angularis</name>
    <name type="common">Azuki bean</name>
    <name type="synonym">Vigna angularis</name>
    <dbReference type="NCBI Taxonomy" id="3914"/>
    <lineage>
        <taxon>Eukaryota</taxon>
        <taxon>Viridiplantae</taxon>
        <taxon>Streptophyta</taxon>
        <taxon>Embryophyta</taxon>
        <taxon>Tracheophyta</taxon>
        <taxon>Spermatophyta</taxon>
        <taxon>Magnoliopsida</taxon>
        <taxon>eudicotyledons</taxon>
        <taxon>Gunneridae</taxon>
        <taxon>Pentapetalae</taxon>
        <taxon>rosids</taxon>
        <taxon>fabids</taxon>
        <taxon>Fabales</taxon>
        <taxon>Fabaceae</taxon>
        <taxon>Papilionoideae</taxon>
        <taxon>50 kb inversion clade</taxon>
        <taxon>NPAAA clade</taxon>
        <taxon>indigoferoid/millettioid clade</taxon>
        <taxon>Phaseoleae</taxon>
        <taxon>Vigna</taxon>
    </lineage>
</organism>
<proteinExistence type="inferred from homology"/>